<dbReference type="PANTHER" id="PTHR43673:SF12">
    <property type="entry name" value="PROTEIN DRGA"/>
    <property type="match status" value="1"/>
</dbReference>
<dbReference type="SUPFAM" id="SSF55469">
    <property type="entry name" value="FMN-dependent nitroreductase-like"/>
    <property type="match status" value="1"/>
</dbReference>
<dbReference type="AlphaFoldDB" id="A0A1C0Z2Y9"/>
<protein>
    <submittedName>
        <fullName evidence="4">Nitroreductase</fullName>
    </submittedName>
</protein>
<keyword evidence="5" id="KW-1185">Reference proteome</keyword>
<dbReference type="GO" id="GO:0016491">
    <property type="term" value="F:oxidoreductase activity"/>
    <property type="evidence" value="ECO:0007669"/>
    <property type="project" value="UniProtKB-KW"/>
</dbReference>
<name>A0A1C0Z2Y9_9BACL</name>
<gene>
    <name evidence="4" type="ORF">A6K76_04825</name>
</gene>
<dbReference type="InterPro" id="IPR029479">
    <property type="entry name" value="Nitroreductase"/>
</dbReference>
<dbReference type="Pfam" id="PF00881">
    <property type="entry name" value="Nitroreductase"/>
    <property type="match status" value="1"/>
</dbReference>
<dbReference type="InterPro" id="IPR000415">
    <property type="entry name" value="Nitroreductase-like"/>
</dbReference>
<evidence type="ECO:0000256" key="1">
    <source>
        <dbReference type="ARBA" id="ARBA00007118"/>
    </source>
</evidence>
<sequence length="208" mass="23903">MDFAQLAAARHSAVNFEKDFRMTEQDFKQIFELTKLAPSVYNLQLTNYFVITDEEKKEALRDLHFGQYKIHTASAAVLVLGNRQSATVESAEKMYMPMKMLQMMDECEYNATIESIAQYANGLDEAGLRDELVRNASLHAMLFMLAAKHYGFDTCPMHVHNVPQLRELFSIPAHLEPIMLITIGKSVDKERPRGYRKPVNEFVQFNSF</sequence>
<comment type="caution">
    <text evidence="4">The sequence shown here is derived from an EMBL/GenBank/DDBJ whole genome shotgun (WGS) entry which is preliminary data.</text>
</comment>
<evidence type="ECO:0000313" key="5">
    <source>
        <dbReference type="Proteomes" id="UP000093482"/>
    </source>
</evidence>
<keyword evidence="2" id="KW-0560">Oxidoreductase</keyword>
<dbReference type="EMBL" id="MATO01000006">
    <property type="protein sequence ID" value="OCS93660.1"/>
    <property type="molecule type" value="Genomic_DNA"/>
</dbReference>
<dbReference type="CDD" id="cd02137">
    <property type="entry name" value="MhqN-like"/>
    <property type="match status" value="1"/>
</dbReference>
<feature type="domain" description="Nitroreductase" evidence="3">
    <location>
        <begin position="8"/>
        <end position="185"/>
    </location>
</feature>
<accession>A0A1C0Z2Y9</accession>
<dbReference type="OrthoDB" id="9782629at2"/>
<dbReference type="Gene3D" id="3.40.109.10">
    <property type="entry name" value="NADH Oxidase"/>
    <property type="match status" value="1"/>
</dbReference>
<evidence type="ECO:0000313" key="4">
    <source>
        <dbReference type="EMBL" id="OCS93660.1"/>
    </source>
</evidence>
<evidence type="ECO:0000259" key="3">
    <source>
        <dbReference type="Pfam" id="PF00881"/>
    </source>
</evidence>
<evidence type="ECO:0000256" key="2">
    <source>
        <dbReference type="ARBA" id="ARBA00023002"/>
    </source>
</evidence>
<organism evidence="4 5">
    <name type="scientific">Caryophanon latum</name>
    <dbReference type="NCBI Taxonomy" id="33977"/>
    <lineage>
        <taxon>Bacteria</taxon>
        <taxon>Bacillati</taxon>
        <taxon>Bacillota</taxon>
        <taxon>Bacilli</taxon>
        <taxon>Bacillales</taxon>
        <taxon>Caryophanaceae</taxon>
        <taxon>Caryophanon</taxon>
    </lineage>
</organism>
<dbReference type="RefSeq" id="WP_066461531.1">
    <property type="nucleotide sequence ID" value="NZ_MATO01000006.1"/>
</dbReference>
<dbReference type="PANTHER" id="PTHR43673">
    <property type="entry name" value="NAD(P)H NITROREDUCTASE YDGI-RELATED"/>
    <property type="match status" value="1"/>
</dbReference>
<comment type="similarity">
    <text evidence="1">Belongs to the nitroreductase family.</text>
</comment>
<proteinExistence type="inferred from homology"/>
<dbReference type="Proteomes" id="UP000093482">
    <property type="component" value="Unassembled WGS sequence"/>
</dbReference>
<reference evidence="4 5" key="1">
    <citation type="submission" date="2016-07" db="EMBL/GenBank/DDBJ databases">
        <title>Caryophanon latum genome sequencing.</title>
        <authorList>
            <person name="Verma A."/>
            <person name="Pal Y."/>
            <person name="Krishnamurthi S."/>
        </authorList>
    </citation>
    <scope>NUCLEOTIDE SEQUENCE [LARGE SCALE GENOMIC DNA]</scope>
    <source>
        <strain evidence="4 5">DSM 14151</strain>
    </source>
</reference>